<dbReference type="SUPFAM" id="SSF52540">
    <property type="entry name" value="P-loop containing nucleoside triphosphate hydrolases"/>
    <property type="match status" value="1"/>
</dbReference>
<evidence type="ECO:0000313" key="4">
    <source>
        <dbReference type="EMBL" id="MER5173852.1"/>
    </source>
</evidence>
<dbReference type="InterPro" id="IPR033756">
    <property type="entry name" value="YlxH/NBP35"/>
</dbReference>
<dbReference type="InterPro" id="IPR005702">
    <property type="entry name" value="Wzc-like_C"/>
</dbReference>
<reference evidence="4 5" key="1">
    <citation type="submission" date="2024-01" db="EMBL/GenBank/DDBJ databases">
        <authorList>
            <person name="Deng Y."/>
            <person name="Su J."/>
        </authorList>
    </citation>
    <scope>NUCLEOTIDE SEQUENCE [LARGE SCALE GENOMIC DNA]</scope>
    <source>
        <strain evidence="4 5">CPCC 100088</strain>
    </source>
</reference>
<keyword evidence="4" id="KW-0418">Kinase</keyword>
<keyword evidence="4" id="KW-0808">Transferase</keyword>
<reference evidence="4 5" key="2">
    <citation type="submission" date="2024-06" db="EMBL/GenBank/DDBJ databases">
        <title>Thioclava kandeliae sp. nov. from a rhizosphere soil sample of Kandelia candel in a mangrove.</title>
        <authorList>
            <person name="Mu T."/>
        </authorList>
    </citation>
    <scope>NUCLEOTIDE SEQUENCE [LARGE SCALE GENOMIC DNA]</scope>
    <source>
        <strain evidence="4 5">CPCC 100088</strain>
    </source>
</reference>
<dbReference type="Pfam" id="PF10609">
    <property type="entry name" value="ParA"/>
    <property type="match status" value="1"/>
</dbReference>
<dbReference type="EC" id="2.7.10.2" evidence="4"/>
<dbReference type="CDD" id="cd05387">
    <property type="entry name" value="BY-kinase"/>
    <property type="match status" value="1"/>
</dbReference>
<dbReference type="InterPro" id="IPR027417">
    <property type="entry name" value="P-loop_NTPase"/>
</dbReference>
<accession>A0ABV1SLQ6</accession>
<evidence type="ECO:0000256" key="3">
    <source>
        <dbReference type="SAM" id="MobiDB-lite"/>
    </source>
</evidence>
<evidence type="ECO:0000256" key="1">
    <source>
        <dbReference type="ARBA" id="ARBA00022741"/>
    </source>
</evidence>
<evidence type="ECO:0000313" key="5">
    <source>
        <dbReference type="Proteomes" id="UP001438953"/>
    </source>
</evidence>
<gene>
    <name evidence="4" type="ORF">VSX56_19035</name>
</gene>
<name>A0ABV1SLQ6_9RHOB</name>
<dbReference type="Gene3D" id="3.40.50.300">
    <property type="entry name" value="P-loop containing nucleotide triphosphate hydrolases"/>
    <property type="match status" value="1"/>
</dbReference>
<comment type="caution">
    <text evidence="4">The sequence shown here is derived from an EMBL/GenBank/DDBJ whole genome shotgun (WGS) entry which is preliminary data.</text>
</comment>
<sequence length="276" mass="31134">MEKLQKALEKARAERLARQGMPTGSQRDSASVERAITDQASAWAQLPECKLSAQELKKNRVLTFNANSEATYYDILRTRLRDECRRQNYKRIAITSPQPQAGKSTTLANLAFSLGRLPYQRTIIFDFDLRRPSLHKILGLTPKADMGQLLRGEVPVDEHLVRHGENLAFGLNKSMVQHSAELLQSERTQDFLTAVEETFQPDLMLFDMPPFLAADDAHGFLKNIDAVLLIAESEKTTKVQLDAVEQKISSLTKIAGIVLNKCNYVDENDTGSYDYY</sequence>
<keyword evidence="2" id="KW-0067">ATP-binding</keyword>
<protein>
    <submittedName>
        <fullName evidence="4">CpsD/CapB family tyrosine-protein kinase</fullName>
        <ecNumber evidence="4">2.7.10.2</ecNumber>
    </submittedName>
</protein>
<evidence type="ECO:0000256" key="2">
    <source>
        <dbReference type="ARBA" id="ARBA00022840"/>
    </source>
</evidence>
<dbReference type="InterPro" id="IPR050445">
    <property type="entry name" value="Bact_polysacc_biosynth/exp"/>
</dbReference>
<feature type="compositionally biased region" description="Basic and acidic residues" evidence="3">
    <location>
        <begin position="1"/>
        <end position="17"/>
    </location>
</feature>
<proteinExistence type="predicted"/>
<keyword evidence="5" id="KW-1185">Reference proteome</keyword>
<dbReference type="RefSeq" id="WP_350939153.1">
    <property type="nucleotide sequence ID" value="NZ_JAYWLC010000033.1"/>
</dbReference>
<feature type="region of interest" description="Disordered" evidence="3">
    <location>
        <begin position="1"/>
        <end position="32"/>
    </location>
</feature>
<dbReference type="Proteomes" id="UP001438953">
    <property type="component" value="Unassembled WGS sequence"/>
</dbReference>
<dbReference type="PANTHER" id="PTHR32309:SF13">
    <property type="entry name" value="FERRIC ENTEROBACTIN TRANSPORT PROTEIN FEPE"/>
    <property type="match status" value="1"/>
</dbReference>
<dbReference type="EMBL" id="JAYWLC010000033">
    <property type="protein sequence ID" value="MER5173852.1"/>
    <property type="molecule type" value="Genomic_DNA"/>
</dbReference>
<keyword evidence="1" id="KW-0547">Nucleotide-binding</keyword>
<dbReference type="GO" id="GO:0004715">
    <property type="term" value="F:non-membrane spanning protein tyrosine kinase activity"/>
    <property type="evidence" value="ECO:0007669"/>
    <property type="project" value="UniProtKB-EC"/>
</dbReference>
<dbReference type="PANTHER" id="PTHR32309">
    <property type="entry name" value="TYROSINE-PROTEIN KINASE"/>
    <property type="match status" value="1"/>
</dbReference>
<organism evidence="4 5">
    <name type="scientific">Thioclava kandeliae</name>
    <dbReference type="NCBI Taxonomy" id="3070818"/>
    <lineage>
        <taxon>Bacteria</taxon>
        <taxon>Pseudomonadati</taxon>
        <taxon>Pseudomonadota</taxon>
        <taxon>Alphaproteobacteria</taxon>
        <taxon>Rhodobacterales</taxon>
        <taxon>Paracoccaceae</taxon>
        <taxon>Thioclava</taxon>
    </lineage>
</organism>